<comment type="caution">
    <text evidence="2">The sequence shown here is derived from an EMBL/GenBank/DDBJ whole genome shotgun (WGS) entry which is preliminary data.</text>
</comment>
<dbReference type="PANTHER" id="PTHR36072:SF2">
    <property type="entry name" value="OS01G0531000 PROTEIN"/>
    <property type="match status" value="1"/>
</dbReference>
<dbReference type="Proteomes" id="UP001188597">
    <property type="component" value="Unassembled WGS sequence"/>
</dbReference>
<organism evidence="2 3">
    <name type="scientific">Escallonia herrerae</name>
    <dbReference type="NCBI Taxonomy" id="1293975"/>
    <lineage>
        <taxon>Eukaryota</taxon>
        <taxon>Viridiplantae</taxon>
        <taxon>Streptophyta</taxon>
        <taxon>Embryophyta</taxon>
        <taxon>Tracheophyta</taxon>
        <taxon>Spermatophyta</taxon>
        <taxon>Magnoliopsida</taxon>
        <taxon>eudicotyledons</taxon>
        <taxon>Gunneridae</taxon>
        <taxon>Pentapetalae</taxon>
        <taxon>asterids</taxon>
        <taxon>campanulids</taxon>
        <taxon>Escalloniales</taxon>
        <taxon>Escalloniaceae</taxon>
        <taxon>Escallonia</taxon>
    </lineage>
</organism>
<dbReference type="AlphaFoldDB" id="A0AA88WUS7"/>
<reference evidence="2" key="1">
    <citation type="submission" date="2022-12" db="EMBL/GenBank/DDBJ databases">
        <title>Draft genome assemblies for two species of Escallonia (Escalloniales).</title>
        <authorList>
            <person name="Chanderbali A."/>
            <person name="Dervinis C."/>
            <person name="Anghel I."/>
            <person name="Soltis D."/>
            <person name="Soltis P."/>
            <person name="Zapata F."/>
        </authorList>
    </citation>
    <scope>NUCLEOTIDE SEQUENCE</scope>
    <source>
        <strain evidence="2">UCBG64.0493</strain>
        <tissue evidence="2">Leaf</tissue>
    </source>
</reference>
<feature type="region of interest" description="Disordered" evidence="1">
    <location>
        <begin position="192"/>
        <end position="295"/>
    </location>
</feature>
<name>A0AA88WUS7_9ASTE</name>
<evidence type="ECO:0000313" key="2">
    <source>
        <dbReference type="EMBL" id="KAK3034551.1"/>
    </source>
</evidence>
<dbReference type="PANTHER" id="PTHR36072">
    <property type="entry name" value="OS01G0541600 PROTEIN"/>
    <property type="match status" value="1"/>
</dbReference>
<feature type="compositionally biased region" description="Basic residues" evidence="1">
    <location>
        <begin position="254"/>
        <end position="264"/>
    </location>
</feature>
<evidence type="ECO:0000256" key="1">
    <source>
        <dbReference type="SAM" id="MobiDB-lite"/>
    </source>
</evidence>
<protein>
    <submittedName>
        <fullName evidence="2">Uncharacterized protein</fullName>
    </submittedName>
</protein>
<sequence>MGKKGRNRKALHAVTKQQTSLTLREESTGKKQANVNTKSMMKLDHLKNLAVWASGEASIPSLGAFFGHRMAACKEALGTPPDLSLFTCQRSTTESSPCTKEANGKVKNVKEGCYLVFVDLEKALTTWNVLCESVLQPGYNCTIRIEKNKTKLRHRRKKHSISSQNNVVYKCRFCSHRNLIRGTPRGYMKEICPQKPKPQSQSLPAKNFVQKSARSERGTKVEINSTDKTASPDIGKDDSATKGPATPLMTLLEHKRRKRNRSASKKAVESGSSSVPVDTEKAVSTSSKRRRKSWTSLKDIAVSDHGNSRNINNVVIPFFM</sequence>
<keyword evidence="3" id="KW-1185">Reference proteome</keyword>
<evidence type="ECO:0000313" key="3">
    <source>
        <dbReference type="Proteomes" id="UP001188597"/>
    </source>
</evidence>
<feature type="compositionally biased region" description="Low complexity" evidence="1">
    <location>
        <begin position="193"/>
        <end position="202"/>
    </location>
</feature>
<gene>
    <name evidence="2" type="ORF">RJ639_033797</name>
</gene>
<dbReference type="EMBL" id="JAVXUP010000197">
    <property type="protein sequence ID" value="KAK3034551.1"/>
    <property type="molecule type" value="Genomic_DNA"/>
</dbReference>
<proteinExistence type="predicted"/>
<accession>A0AA88WUS7</accession>